<feature type="compositionally biased region" description="Acidic residues" evidence="3">
    <location>
        <begin position="244"/>
        <end position="253"/>
    </location>
</feature>
<evidence type="ECO:0000313" key="5">
    <source>
        <dbReference type="EMBL" id="RMX51391.1"/>
    </source>
</evidence>
<feature type="domain" description="FAM192A/Fyv6 N-terminal" evidence="4">
    <location>
        <begin position="6"/>
        <end position="107"/>
    </location>
</feature>
<evidence type="ECO:0000259" key="4">
    <source>
        <dbReference type="Pfam" id="PF10187"/>
    </source>
</evidence>
<feature type="compositionally biased region" description="Polar residues" evidence="3">
    <location>
        <begin position="117"/>
        <end position="148"/>
    </location>
</feature>
<dbReference type="EMBL" id="RCHS01001803">
    <property type="protein sequence ID" value="RMX51391.1"/>
    <property type="molecule type" value="Genomic_DNA"/>
</dbReference>
<dbReference type="OrthoDB" id="75807at2759"/>
<sequence length="253" mass="28557">MSGVSFVSETEIEDVRKKKQEEWEKVRKESDPIECPEPVHDNKTLYERLQEQKQKKQDEWDEQHQLKNMIRGLDGDETVFLDLVAKQQEEIANRRFDEESQEIREYRDAVSQFQSAIIAEPTTTKPAGSAVSQRKSSQESGAKKSQLQLIAGAIKRKSSSSSQESPEKKSKASNELEKITSETHEERNIRSEKSSASAEEDDLKKRPLANRSDSASKCETKSGINQEKQEKQVIPGLGAYSDSSDSDSSSDES</sequence>
<feature type="region of interest" description="Disordered" evidence="3">
    <location>
        <begin position="18"/>
        <end position="40"/>
    </location>
</feature>
<keyword evidence="2" id="KW-0539">Nucleus</keyword>
<evidence type="ECO:0000256" key="1">
    <source>
        <dbReference type="ARBA" id="ARBA00004123"/>
    </source>
</evidence>
<dbReference type="PANTHER" id="PTHR13495">
    <property type="entry name" value="NEFA-INTERACTING NUCLEAR PROTEIN NIP30"/>
    <property type="match status" value="1"/>
</dbReference>
<comment type="caution">
    <text evidence="5">The sequence shown here is derived from an EMBL/GenBank/DDBJ whole genome shotgun (WGS) entry which is preliminary data.</text>
</comment>
<dbReference type="InterPro" id="IPR019331">
    <property type="entry name" value="FAM192A/Fyv6_N"/>
</dbReference>
<gene>
    <name evidence="5" type="ORF">pdam_00011362</name>
</gene>
<comment type="subcellular location">
    <subcellularLocation>
        <location evidence="1">Nucleus</location>
    </subcellularLocation>
</comment>
<dbReference type="PANTHER" id="PTHR13495:SF0">
    <property type="entry name" value="PSME3-INTERACTING PROTEIN"/>
    <property type="match status" value="1"/>
</dbReference>
<dbReference type="OMA" id="QEYDWIG"/>
<dbReference type="Proteomes" id="UP000275408">
    <property type="component" value="Unassembled WGS sequence"/>
</dbReference>
<dbReference type="InterPro" id="IPR039845">
    <property type="entry name" value="FAM192A"/>
</dbReference>
<dbReference type="STRING" id="46731.A0A3M6UCM0"/>
<dbReference type="AlphaFoldDB" id="A0A3M6UCM0"/>
<evidence type="ECO:0000256" key="3">
    <source>
        <dbReference type="SAM" id="MobiDB-lite"/>
    </source>
</evidence>
<reference evidence="5 6" key="1">
    <citation type="journal article" date="2018" name="Sci. Rep.">
        <title>Comparative analysis of the Pocillopora damicornis genome highlights role of immune system in coral evolution.</title>
        <authorList>
            <person name="Cunning R."/>
            <person name="Bay R.A."/>
            <person name="Gillette P."/>
            <person name="Baker A.C."/>
            <person name="Traylor-Knowles N."/>
        </authorList>
    </citation>
    <scope>NUCLEOTIDE SEQUENCE [LARGE SCALE GENOMIC DNA]</scope>
    <source>
        <strain evidence="5">RSMAS</strain>
        <tissue evidence="5">Whole animal</tissue>
    </source>
</reference>
<evidence type="ECO:0000256" key="2">
    <source>
        <dbReference type="ARBA" id="ARBA00023242"/>
    </source>
</evidence>
<proteinExistence type="predicted"/>
<name>A0A3M6UCM0_POCDA</name>
<keyword evidence="6" id="KW-1185">Reference proteome</keyword>
<evidence type="ECO:0000313" key="6">
    <source>
        <dbReference type="Proteomes" id="UP000275408"/>
    </source>
</evidence>
<accession>A0A3M6UCM0</accession>
<dbReference type="Pfam" id="PF10187">
    <property type="entry name" value="FAM192A_Fyv6_N"/>
    <property type="match status" value="1"/>
</dbReference>
<organism evidence="5 6">
    <name type="scientific">Pocillopora damicornis</name>
    <name type="common">Cauliflower coral</name>
    <name type="synonym">Millepora damicornis</name>
    <dbReference type="NCBI Taxonomy" id="46731"/>
    <lineage>
        <taxon>Eukaryota</taxon>
        <taxon>Metazoa</taxon>
        <taxon>Cnidaria</taxon>
        <taxon>Anthozoa</taxon>
        <taxon>Hexacorallia</taxon>
        <taxon>Scleractinia</taxon>
        <taxon>Astrocoeniina</taxon>
        <taxon>Pocilloporidae</taxon>
        <taxon>Pocillopora</taxon>
    </lineage>
</organism>
<feature type="region of interest" description="Disordered" evidence="3">
    <location>
        <begin position="117"/>
        <end position="253"/>
    </location>
</feature>
<feature type="compositionally biased region" description="Basic and acidic residues" evidence="3">
    <location>
        <begin position="165"/>
        <end position="193"/>
    </location>
</feature>
<protein>
    <recommendedName>
        <fullName evidence="4">FAM192A/Fyv6 N-terminal domain-containing protein</fullName>
    </recommendedName>
</protein>
<dbReference type="GO" id="GO:0005634">
    <property type="term" value="C:nucleus"/>
    <property type="evidence" value="ECO:0007669"/>
    <property type="project" value="UniProtKB-SubCell"/>
</dbReference>